<dbReference type="AlphaFoldDB" id="A0A212ELB5"/>
<dbReference type="InParanoid" id="A0A212ELB5"/>
<reference evidence="2 3" key="1">
    <citation type="journal article" date="2011" name="Cell">
        <title>The monarch butterfly genome yields insights into long-distance migration.</title>
        <authorList>
            <person name="Zhan S."/>
            <person name="Merlin C."/>
            <person name="Boore J.L."/>
            <person name="Reppert S.M."/>
        </authorList>
    </citation>
    <scope>NUCLEOTIDE SEQUENCE [LARGE SCALE GENOMIC DNA]</scope>
    <source>
        <strain evidence="2">F-2</strain>
    </source>
</reference>
<name>A0A212ELB5_DANPL</name>
<evidence type="ECO:0000313" key="2">
    <source>
        <dbReference type="EMBL" id="OWR42275.1"/>
    </source>
</evidence>
<dbReference type="KEGG" id="dpl:KGM_206280"/>
<protein>
    <submittedName>
        <fullName evidence="2">Uncharacterized protein</fullName>
    </submittedName>
</protein>
<sequence>MKSSKVKNPCKICCETVSKKNGLQCQGACRKWAHYKCLNYSPGKVQDIKLGIIKIACPCPDCITPLPKECIQVPPEPCEKTQCPVNKVPRCISAECPKNVEKPIPCYPEPAAKCNPSPSFDHCKLPQCPQPEPTTNNNVTSPNRDPSPPRRTSPPKDIIKKKVSPLCPTSPEALKNPCPTVSPTKCPSKQKLCKPCPKRSISCSDMSQESSFGQVSEKTGLQCQGACQTWIHFECLNYTPGKIKDIKAGVIKVTCPCPDCKTTLPKEYRTDEPFSCSNMKCPANIPPQCGNTACPTNKGMTNIDQNPVQTGCALDKCGKGCKTNSHPQVDRCPQPPPISPCAPPYHPLPFPATSSDKCLNFNACPSGCSSTVDIPGDRGSKEDGILSMGTLENMCNTVGQLTNQINNLMSQLKHSVKDKHGYGTQRACPQTGPKSLCPKPCFCPGNPGRR</sequence>
<dbReference type="Proteomes" id="UP000007151">
    <property type="component" value="Unassembled WGS sequence"/>
</dbReference>
<dbReference type="EMBL" id="AGBW02014089">
    <property type="protein sequence ID" value="OWR42275.1"/>
    <property type="molecule type" value="Genomic_DNA"/>
</dbReference>
<comment type="caution">
    <text evidence="2">The sequence shown here is derived from an EMBL/GenBank/DDBJ whole genome shotgun (WGS) entry which is preliminary data.</text>
</comment>
<evidence type="ECO:0000313" key="3">
    <source>
        <dbReference type="Proteomes" id="UP000007151"/>
    </source>
</evidence>
<keyword evidence="3" id="KW-1185">Reference proteome</keyword>
<evidence type="ECO:0000256" key="1">
    <source>
        <dbReference type="SAM" id="MobiDB-lite"/>
    </source>
</evidence>
<proteinExistence type="predicted"/>
<dbReference type="eggNOG" id="ENOG502TCJ9">
    <property type="taxonomic scope" value="Eukaryota"/>
</dbReference>
<accession>A0A212ELB5</accession>
<organism evidence="2 3">
    <name type="scientific">Danaus plexippus plexippus</name>
    <dbReference type="NCBI Taxonomy" id="278856"/>
    <lineage>
        <taxon>Eukaryota</taxon>
        <taxon>Metazoa</taxon>
        <taxon>Ecdysozoa</taxon>
        <taxon>Arthropoda</taxon>
        <taxon>Hexapoda</taxon>
        <taxon>Insecta</taxon>
        <taxon>Pterygota</taxon>
        <taxon>Neoptera</taxon>
        <taxon>Endopterygota</taxon>
        <taxon>Lepidoptera</taxon>
        <taxon>Glossata</taxon>
        <taxon>Ditrysia</taxon>
        <taxon>Papilionoidea</taxon>
        <taxon>Nymphalidae</taxon>
        <taxon>Danainae</taxon>
        <taxon>Danaini</taxon>
        <taxon>Danaina</taxon>
        <taxon>Danaus</taxon>
        <taxon>Danaus</taxon>
    </lineage>
</organism>
<feature type="region of interest" description="Disordered" evidence="1">
    <location>
        <begin position="131"/>
        <end position="162"/>
    </location>
</feature>
<gene>
    <name evidence="2" type="ORF">KGM_206280</name>
</gene>